<dbReference type="RefSeq" id="WP_231812205.1">
    <property type="nucleotide sequence ID" value="NZ_JAJOZR010000002.1"/>
</dbReference>
<dbReference type="InterPro" id="IPR022016">
    <property type="entry name" value="DUF3597"/>
</dbReference>
<keyword evidence="4" id="KW-1185">Reference proteome</keyword>
<accession>A0A9X1NQP4</accession>
<dbReference type="Proteomes" id="UP001139089">
    <property type="component" value="Unassembled WGS sequence"/>
</dbReference>
<evidence type="ECO:0000313" key="4">
    <source>
        <dbReference type="Proteomes" id="UP001139089"/>
    </source>
</evidence>
<evidence type="ECO:0000259" key="2">
    <source>
        <dbReference type="Pfam" id="PF12200"/>
    </source>
</evidence>
<evidence type="ECO:0000256" key="1">
    <source>
        <dbReference type="SAM" id="MobiDB-lite"/>
    </source>
</evidence>
<dbReference type="AlphaFoldDB" id="A0A9X1NQP4"/>
<sequence>MGIFDKIKDAIFGHHDKAAAPASPTGTTINPTGTGPVVASTAPSATPVAPTGTAGSASASTTSGTPTAAPSQAPPATTASSGPVDVAAMLDKAVAAKGQKLDWRHSIVDLMKALGMEASLSERKELAQELHYTGDANDSGKMNMFLHKALLQKLSENGGKVPAELLD</sequence>
<gene>
    <name evidence="3" type="ORF">LRX75_04260</name>
</gene>
<proteinExistence type="predicted"/>
<protein>
    <submittedName>
        <fullName evidence="3">DUF3597 domain-containing protein</fullName>
    </submittedName>
</protein>
<name>A0A9X1NQP4_9HYPH</name>
<comment type="caution">
    <text evidence="3">The sequence shown here is derived from an EMBL/GenBank/DDBJ whole genome shotgun (WGS) entry which is preliminary data.</text>
</comment>
<dbReference type="Pfam" id="PF12200">
    <property type="entry name" value="DUF3597"/>
    <property type="match status" value="1"/>
</dbReference>
<evidence type="ECO:0000313" key="3">
    <source>
        <dbReference type="EMBL" id="MCD7108254.1"/>
    </source>
</evidence>
<feature type="compositionally biased region" description="Low complexity" evidence="1">
    <location>
        <begin position="24"/>
        <end position="81"/>
    </location>
</feature>
<feature type="domain" description="DUF3597" evidence="2">
    <location>
        <begin position="54"/>
        <end position="162"/>
    </location>
</feature>
<dbReference type="SUPFAM" id="SSF158634">
    <property type="entry name" value="RPA2825-like"/>
    <property type="match status" value="1"/>
</dbReference>
<dbReference type="EMBL" id="JAJOZR010000002">
    <property type="protein sequence ID" value="MCD7108254.1"/>
    <property type="molecule type" value="Genomic_DNA"/>
</dbReference>
<feature type="region of interest" description="Disordered" evidence="1">
    <location>
        <begin position="18"/>
        <end position="81"/>
    </location>
</feature>
<reference evidence="3" key="1">
    <citation type="submission" date="2021-12" db="EMBL/GenBank/DDBJ databases">
        <authorList>
            <person name="Li Y."/>
        </authorList>
    </citation>
    <scope>NUCLEOTIDE SEQUENCE</scope>
    <source>
        <strain evidence="3">DKSPLA3</strain>
    </source>
</reference>
<organism evidence="3 4">
    <name type="scientific">Rhizobium quercicola</name>
    <dbReference type="NCBI Taxonomy" id="2901226"/>
    <lineage>
        <taxon>Bacteria</taxon>
        <taxon>Pseudomonadati</taxon>
        <taxon>Pseudomonadota</taxon>
        <taxon>Alphaproteobacteria</taxon>
        <taxon>Hyphomicrobiales</taxon>
        <taxon>Rhizobiaceae</taxon>
        <taxon>Rhizobium/Agrobacterium group</taxon>
        <taxon>Rhizobium</taxon>
    </lineage>
</organism>